<dbReference type="Proteomes" id="UP000483820">
    <property type="component" value="Chromosome II"/>
</dbReference>
<dbReference type="RefSeq" id="XP_053589504.1">
    <property type="nucleotide sequence ID" value="XM_053725310.1"/>
</dbReference>
<evidence type="ECO:0000313" key="3">
    <source>
        <dbReference type="Proteomes" id="UP000483820"/>
    </source>
</evidence>
<dbReference type="EMBL" id="WUAV01000002">
    <property type="protein sequence ID" value="KAF1765773.1"/>
    <property type="molecule type" value="Genomic_DNA"/>
</dbReference>
<organism evidence="2 3">
    <name type="scientific">Caenorhabditis remanei</name>
    <name type="common">Caenorhabditis vulgaris</name>
    <dbReference type="NCBI Taxonomy" id="31234"/>
    <lineage>
        <taxon>Eukaryota</taxon>
        <taxon>Metazoa</taxon>
        <taxon>Ecdysozoa</taxon>
        <taxon>Nematoda</taxon>
        <taxon>Chromadorea</taxon>
        <taxon>Rhabditida</taxon>
        <taxon>Rhabditina</taxon>
        <taxon>Rhabditomorpha</taxon>
        <taxon>Rhabditoidea</taxon>
        <taxon>Rhabditidae</taxon>
        <taxon>Peloderinae</taxon>
        <taxon>Caenorhabditis</taxon>
    </lineage>
</organism>
<gene>
    <name evidence="2" type="ORF">GCK72_005726</name>
</gene>
<name>A0A6A5HHC3_CAERE</name>
<sequence>MANEEISKDLVKEAETSGEQFFNIMEKMDWSQINLPVPEHSIISKNVQCLAPSSYECSNILGKLKAPKMEEQSADLKIRQAQQSKVVLDVTAAMKNTINSTETFSKIPEQEKATFTNFVGIISTQDLSTMGTSSVSQTVQVNYSEAQEQLEASRKLVAKNLTILKSEIRESSEEVVQGFWNTASEQEKVGAIVCEKLKSIHHSLQTHAIRTVTESLSHDIRKEHQSLVGHHYVKLSPREVVQAAFGISSESVDQLLSLIENIDWSEINLAESVHSNISANVRALASTSAQSSGILEKLIAPKTEDASVNKEFRHLNTAKCVLNVISSFNSSVTSDSSLHRISEEEQAIFSNIIGVMASNNLTTSSESTSSSFGFNNVFELSEARRVLKQTNQQSLTEKIRESSEELFHGIWNTANEQEKVAIVVKERLETVHQSMKTLAIQMATLSVNRELAGNEENLASFRSVVLPTREVVQAAFGISNENVQQVLEVLAKVEWSNILLPEKEHRILTKNIKALAEPNFNCDSILGQLNTPEQESESADMLLNQKRKASIVVHVKSAVESAISSDSVFVKLPSEEKAVITNMAGLVVSNDLTSLCSSSETFGFQQRITRNQNANILLCSKNSQSLLQRLREPIENQIQGFWNTASSQGKSSLVVKQKLDTMYETLKTIASQMISETVNQNIKASEPDAESIKVIDKAAREIVTAEFGVRSESVQTALEVLSKIEWNAISLPEKIHQTISRNVRVLAEPTFNCDSILGTLNPPESQEASTEKSFADSRIIEVVSRINSAVESVISNDSELRKLPAEEKAVITKIARLVVSNDLTSMTSTSNSFGYKQTVSAPQSTEILLGTPESMYLQQHLREPVEERIQGFWSTSSPQEKTSFVVKQKLHFKYDAMKMLAMQIASESVETELKGAENNVELMKNLGSSTKEIISSAFGITSETVQNALETLSKIEWTDISLQEKEQQTVSQNIRVLAEPNFDCDSILGKLSAPEPQSGTTEKKFVEQRNIYLVSNVKSAVQSVISRDATLQKLPENEKSAIIKVSEIIVSSDLTSMSSSSSDFKLLQQSSEQGNVDFLLKSPNSQTLIEHLREPIENQIQGFWNTASSQEKLSLVVKQKLDTMYETLKTIASQMISETVNQNIKASEPDAESIKVIDKAAREIVTAEFGVRSESVQTVLEVLRKIEWNEISLPEKIHQTISRNVRVLAEPTFNCDSILGILNPPESQEASTEKSFADSRIIEVVSRINSAVESVISNDSELRKLPAEEKAVITKIARLVVPNDLTSMTSTLSSFGLKQNSSDLQNTEILLGTPESMYLQQHLREPVEERIQGFWSTSSPQEKTSFVVKQKLHSKYDAMKMLAMQVASESVETELKGAENNVELMKNFGSSTKEIISSAFGITSETVQNALETLSKIEWTDISLQEKEQQTVSQNIRVLAEPNFDCDSILGKLSAPEPQSGTTEKKFVEQRNIYLVSNVKSAVQSVISRDATLQKLPENEKSAIIKVSEIIVSNDLTSMSSSSSDFKLHHQSSEQGNVDFLLKSPNSQTMIERLREPIEKQVQGFWSSASSTEKQEMFMKEKIETIHAMLKTFSASLVSETVHRDFMATAQSLAALHSIRLTPREILCSAFGISNEQMNETFRALNEVHWSEIEIPSSEREHLLANLRIVNADVPNVFGNLIGRPEENQEISTVLSEKQHVSFLLNLQKTLEQSIDNSSTFSRKNEHSGAQISNVISLITSENLGDLISQAVQLAQPNMSEETMKEFEIPQRILLDRVVPETTEESIQSFWNTSQLSEATISTIAQKLSTLTSEFVVSAAKQVSTSLTLDYRRKIFNQNSEVIFGDVTRDVVKAAFSVSDETLNQLFFYLEQSDWSQIKLTSRQKAILSANVKYVATSNLSTLLGHLVSKPEEIEHSEVSMAEKQRVEIENTFKISSILLESSLLSENSEEEKATLSNLVKLLTSVDLKTAIQKAAFDKKPDSLEANTSITPVMKIQEHVRQPEEHVVQGFWSNDRPQQETVDFVIRKIEVLKSILNCYSVAECRGTMNISEVVKDAFAVSDQTYYKILKVLGSMQSAEIPDTVKETLSKNLQILNLPPVESLINSVQQESSVGKTIRNQQLAQFLFNFKSSVDYEIGITANLSQSSEKEKIVLNNLVAILSSVNLSNIVRENVPLPTSEESVLDFSIQLPETNRSITTTQDYVNVLRHYLQTFAIQRTSTEVNRVIEIIKTSQSFHLVHTTVLEEIKTIQLRMEVLKKVLLNQATAEEILQEAFQSSEQQMEVFQRIIENVHWEETQLTEDIIRNLRINFSAIPNFEGSLGCLTAPEEQQHSVDTNVSSVRRADAVINLMAAADNAISTSSCLSMMESDERLLHKTMLKTMAVCDLTAPAASSEIETMTQGFYRKVEEFNTEKQVSEKLMSNAEMEAFETSEEAVHGLWSSRKEKETSQMILQARELEKATLATLASVEEENSIYTELASFGSKEQIEKLVSIELRDIIENSFGISEQSLDKLLEIVPKMDWSSLTMPITQKDLVVRNLTLLVPAEANTMESVGTIQAPPEEEAFAELDLKQAREAKVMMDIQECVFTTCVGYTEMNKPNDSEVTSFSALLGTMSICDLVTMAASNIQVDSKYDYYRRPAPKAAEVTITGCNADAFSLALQETGEVTSSGIWSTVSTSEAAKTTVSDKIISVSKTQMSTRASSEQVISHDHELKKDSAETIEKKIPDSLQETLQQNYSIDRSDSNVQIQGATASESFEVKYPESRDDTVSQTMRSQSQKDLQFGGTFGDLQPPLPQEEDTEMTIRQSRLYRSSSQVRAPSEESIHRTEALRRSESLESNARKTFVEKRRDSISMSQKASVERETSMEARVLRPEVSVPVESLQKTKPKELTSTSIAESKDLNVCGSWTTAKPPIGAKVSLQTKKVQKEVTSATMTVASASVNCEDHWFVLRALKKWKENLEWKWHRQKRSWRRENRLSRGLRAYHRVWKLKRQQNLEMMK</sequence>
<reference evidence="2 3" key="1">
    <citation type="submission" date="2019-12" db="EMBL/GenBank/DDBJ databases">
        <title>Chromosome-level assembly of the Caenorhabditis remanei genome.</title>
        <authorList>
            <person name="Teterina A.A."/>
            <person name="Willis J.H."/>
            <person name="Phillips P.C."/>
        </authorList>
    </citation>
    <scope>NUCLEOTIDE SEQUENCE [LARGE SCALE GENOMIC DNA]</scope>
    <source>
        <strain evidence="2 3">PX506</strain>
        <tissue evidence="2">Whole organism</tissue>
    </source>
</reference>
<dbReference type="CTD" id="78774123"/>
<feature type="region of interest" description="Disordered" evidence="1">
    <location>
        <begin position="2811"/>
        <end position="2837"/>
    </location>
</feature>
<comment type="caution">
    <text evidence="2">The sequence shown here is derived from an EMBL/GenBank/DDBJ whole genome shotgun (WGS) entry which is preliminary data.</text>
</comment>
<protein>
    <submittedName>
        <fullName evidence="2">Uncharacterized protein</fullName>
    </submittedName>
</protein>
<dbReference type="GeneID" id="78774123"/>
<evidence type="ECO:0000313" key="2">
    <source>
        <dbReference type="EMBL" id="KAF1765773.1"/>
    </source>
</evidence>
<dbReference type="KEGG" id="crq:GCK72_005726"/>
<accession>A0A6A5HHC3</accession>
<proteinExistence type="predicted"/>
<evidence type="ECO:0000256" key="1">
    <source>
        <dbReference type="SAM" id="MobiDB-lite"/>
    </source>
</evidence>
<feature type="compositionally biased region" description="Basic and acidic residues" evidence="1">
    <location>
        <begin position="2820"/>
        <end position="2837"/>
    </location>
</feature>